<dbReference type="EMBL" id="BQNB010016376">
    <property type="protein sequence ID" value="GJT51082.1"/>
    <property type="molecule type" value="Genomic_DNA"/>
</dbReference>
<keyword evidence="3" id="KW-1185">Reference proteome</keyword>
<accession>A0ABQ5EK09</accession>
<keyword evidence="1" id="KW-1133">Transmembrane helix</keyword>
<keyword evidence="1" id="KW-0812">Transmembrane</keyword>
<keyword evidence="1" id="KW-0472">Membrane</keyword>
<feature type="transmembrane region" description="Helical" evidence="1">
    <location>
        <begin position="126"/>
        <end position="143"/>
    </location>
</feature>
<protein>
    <submittedName>
        <fullName evidence="2">Uncharacterized protein</fullName>
    </submittedName>
</protein>
<evidence type="ECO:0000313" key="3">
    <source>
        <dbReference type="Proteomes" id="UP001151760"/>
    </source>
</evidence>
<reference evidence="2" key="2">
    <citation type="submission" date="2022-01" db="EMBL/GenBank/DDBJ databases">
        <authorList>
            <person name="Yamashiro T."/>
            <person name="Shiraishi A."/>
            <person name="Satake H."/>
            <person name="Nakayama K."/>
        </authorList>
    </citation>
    <scope>NUCLEOTIDE SEQUENCE</scope>
</reference>
<evidence type="ECO:0000313" key="2">
    <source>
        <dbReference type="EMBL" id="GJT51082.1"/>
    </source>
</evidence>
<reference evidence="2" key="1">
    <citation type="journal article" date="2022" name="Int. J. Mol. Sci.">
        <title>Draft Genome of Tanacetum Coccineum: Genomic Comparison of Closely Related Tanacetum-Family Plants.</title>
        <authorList>
            <person name="Yamashiro T."/>
            <person name="Shiraishi A."/>
            <person name="Nakayama K."/>
            <person name="Satake H."/>
        </authorList>
    </citation>
    <scope>NUCLEOTIDE SEQUENCE</scope>
</reference>
<proteinExistence type="predicted"/>
<evidence type="ECO:0000256" key="1">
    <source>
        <dbReference type="SAM" id="Phobius"/>
    </source>
</evidence>
<name>A0ABQ5EK09_9ASTR</name>
<dbReference type="Proteomes" id="UP001151760">
    <property type="component" value="Unassembled WGS sequence"/>
</dbReference>
<gene>
    <name evidence="2" type="ORF">Tco_0977239</name>
</gene>
<organism evidence="2 3">
    <name type="scientific">Tanacetum coccineum</name>
    <dbReference type="NCBI Taxonomy" id="301880"/>
    <lineage>
        <taxon>Eukaryota</taxon>
        <taxon>Viridiplantae</taxon>
        <taxon>Streptophyta</taxon>
        <taxon>Embryophyta</taxon>
        <taxon>Tracheophyta</taxon>
        <taxon>Spermatophyta</taxon>
        <taxon>Magnoliopsida</taxon>
        <taxon>eudicotyledons</taxon>
        <taxon>Gunneridae</taxon>
        <taxon>Pentapetalae</taxon>
        <taxon>asterids</taxon>
        <taxon>campanulids</taxon>
        <taxon>Asterales</taxon>
        <taxon>Asteraceae</taxon>
        <taxon>Asteroideae</taxon>
        <taxon>Anthemideae</taxon>
        <taxon>Anthemidinae</taxon>
        <taxon>Tanacetum</taxon>
    </lineage>
</organism>
<comment type="caution">
    <text evidence="2">The sequence shown here is derived from an EMBL/GenBank/DDBJ whole genome shotgun (WGS) entry which is preliminary data.</text>
</comment>
<sequence>MEETLTKFMSESAKRHAENSNMIKEIRASTDVTVQNQGASIKTLEIQIGQEKGFGSLPSYTEANSRDHVKSISTTAEAIQTQYTVLDHPNMPKRRNRMDHNSRKLTLMKLYISINPYPEKRKTQGVSLYLAILIMFALIMPLLT</sequence>